<feature type="compositionally biased region" description="Acidic residues" evidence="1">
    <location>
        <begin position="569"/>
        <end position="584"/>
    </location>
</feature>
<feature type="region of interest" description="Disordered" evidence="1">
    <location>
        <begin position="406"/>
        <end position="518"/>
    </location>
</feature>
<feature type="compositionally biased region" description="Acidic residues" evidence="1">
    <location>
        <begin position="453"/>
        <end position="468"/>
    </location>
</feature>
<organism evidence="2 3">
    <name type="scientific">Kwoniella mangroviensis CBS 10435</name>
    <dbReference type="NCBI Taxonomy" id="1331196"/>
    <lineage>
        <taxon>Eukaryota</taxon>
        <taxon>Fungi</taxon>
        <taxon>Dikarya</taxon>
        <taxon>Basidiomycota</taxon>
        <taxon>Agaricomycotina</taxon>
        <taxon>Tremellomycetes</taxon>
        <taxon>Tremellales</taxon>
        <taxon>Cryptococcaceae</taxon>
        <taxon>Kwoniella</taxon>
    </lineage>
</organism>
<dbReference type="AlphaFoldDB" id="A0A1B9IJ99"/>
<dbReference type="OrthoDB" id="2573767at2759"/>
<dbReference type="Proteomes" id="UP000092583">
    <property type="component" value="Unassembled WGS sequence"/>
</dbReference>
<protein>
    <submittedName>
        <fullName evidence="2">Uncharacterized protein</fullName>
    </submittedName>
</protein>
<accession>A0A1B9IJ99</accession>
<feature type="compositionally biased region" description="Polar residues" evidence="1">
    <location>
        <begin position="162"/>
        <end position="176"/>
    </location>
</feature>
<feature type="compositionally biased region" description="Polar residues" evidence="1">
    <location>
        <begin position="640"/>
        <end position="650"/>
    </location>
</feature>
<feature type="region of interest" description="Disordered" evidence="1">
    <location>
        <begin position="814"/>
        <end position="974"/>
    </location>
</feature>
<gene>
    <name evidence="2" type="ORF">L486_06509</name>
</gene>
<feature type="region of interest" description="Disordered" evidence="1">
    <location>
        <begin position="745"/>
        <end position="774"/>
    </location>
</feature>
<feature type="region of interest" description="Disordered" evidence="1">
    <location>
        <begin position="546"/>
        <end position="698"/>
    </location>
</feature>
<reference evidence="3" key="2">
    <citation type="submission" date="2013-12" db="EMBL/GenBank/DDBJ databases">
        <title>Evolution of pathogenesis and genome organization in the Tremellales.</title>
        <authorList>
            <person name="Cuomo C."/>
            <person name="Litvintseva A."/>
            <person name="Heitman J."/>
            <person name="Chen Y."/>
            <person name="Sun S."/>
            <person name="Springer D."/>
            <person name="Dromer F."/>
            <person name="Young S."/>
            <person name="Zeng Q."/>
            <person name="Chapman S."/>
            <person name="Gujja S."/>
            <person name="Saif S."/>
            <person name="Birren B."/>
        </authorList>
    </citation>
    <scope>NUCLEOTIDE SEQUENCE [LARGE SCALE GENOMIC DNA]</scope>
    <source>
        <strain evidence="3">CBS 10435</strain>
    </source>
</reference>
<feature type="compositionally biased region" description="Acidic residues" evidence="1">
    <location>
        <begin position="605"/>
        <end position="635"/>
    </location>
</feature>
<evidence type="ECO:0000313" key="2">
    <source>
        <dbReference type="EMBL" id="OCF55758.1"/>
    </source>
</evidence>
<proteinExistence type="predicted"/>
<feature type="compositionally biased region" description="Basic and acidic residues" evidence="1">
    <location>
        <begin position="593"/>
        <end position="604"/>
    </location>
</feature>
<sequence>MEVDGDRTTDDERMDEDLDQAHGGEGVEGEDYPVGEGDGMMEDSDGDEMMGDEIQDDEEYEVAMEEENIEPIINVQAQPESVDVEPAPVIETPPIPFNSSTTNDDMSRPVISPFPDISSVNGRTILPKPLESPPAPETEMTPVEEEEQPFINAFNGEDNTIDESNPFNNPSTTTETLEIKDQVPSPEPEPVATTEQALDIIQHNPIIDPQTDSVNEMPIPSVPEPQPSTSTLQVGESSKTVRGGSREPTPGEEYYEEDGEEEEEEYEIDANSLPPIILHLPNDQARYLFETYENDPDTLPVWLEGRQAELAEASLSDVWNGIKVECTKEGLAKNGALVICEKQMDLKMNEDDVNLQSITFLELILLHHGCGLPEPVQLYLSWEESRFITRFNAIQTELEAMRKRSESVEAVEPKPAQFHSQESKNVELEVDQSPQSAEKVGQSPKPNEKIPEEYVEEYGEDEYVEEEENKSRQGAYSDDEGEEQYRQKEDERDRRRDQRDVKAQYAESVDGEVNTRDLERAHPNWAAARLKPTDALHFEGPAGKRYLNYKSEGHHHADADAAEQGEQGGQEEQEGEQEEQEEQQQQEVLPSQEARELAERKETEVVGEEGDYADEEQYDEEEKDDDVEEGDEWNDGADTVDQNESSLAQSKDTDTQDEMNDATVPHPISVPKDELEKLRERQAGQRLQQLQHEGLGEKRAIESPLSIDASALPTPYASAVPSVVDGSTQDTKFDSVDTAPLDEVALKEEDSQPQATTIPSETEISTPALSSLTPSGVDGAKALAQDVLGKQRVDAIPEEDESFSVFVDRVNEDDERGELPAPVEGVPAVGIVPDEGYYDDASYEDTKVDNGPDTVPVTPLESHLEEADLEFFDSHGEDDAYGSDDEEGTLEADSTHNPELEFEPTEEETEEAEPTEVDVPSTVSSTGGPISAKRHNENDESESDLDSKRPRTDTRIKRSTGITCETQQAIILSR</sequence>
<dbReference type="EMBL" id="KI669465">
    <property type="protein sequence ID" value="OCF55758.1"/>
    <property type="molecule type" value="Genomic_DNA"/>
</dbReference>
<evidence type="ECO:0000256" key="1">
    <source>
        <dbReference type="SAM" id="MobiDB-lite"/>
    </source>
</evidence>
<name>A0A1B9IJ99_9TREE</name>
<keyword evidence="3" id="KW-1185">Reference proteome</keyword>
<feature type="compositionally biased region" description="Polar residues" evidence="1">
    <location>
        <begin position="227"/>
        <end position="240"/>
    </location>
</feature>
<feature type="compositionally biased region" description="Basic and acidic residues" evidence="1">
    <location>
        <begin position="862"/>
        <end position="878"/>
    </location>
</feature>
<reference evidence="2 3" key="1">
    <citation type="submission" date="2013-07" db="EMBL/GenBank/DDBJ databases">
        <title>The Genome Sequence of Kwoniella mangroviensis CBS10435.</title>
        <authorList>
            <consortium name="The Broad Institute Genome Sequencing Platform"/>
            <person name="Cuomo C."/>
            <person name="Litvintseva A."/>
            <person name="Chen Y."/>
            <person name="Heitman J."/>
            <person name="Sun S."/>
            <person name="Springer D."/>
            <person name="Dromer F."/>
            <person name="Young S.K."/>
            <person name="Zeng Q."/>
            <person name="Gargeya S."/>
            <person name="Fitzgerald M."/>
            <person name="Abouelleil A."/>
            <person name="Alvarado L."/>
            <person name="Berlin A.M."/>
            <person name="Chapman S.B."/>
            <person name="Dewar J."/>
            <person name="Goldberg J."/>
            <person name="Griggs A."/>
            <person name="Gujja S."/>
            <person name="Hansen M."/>
            <person name="Howarth C."/>
            <person name="Imamovic A."/>
            <person name="Larimer J."/>
            <person name="McCowan C."/>
            <person name="Murphy C."/>
            <person name="Pearson M."/>
            <person name="Priest M."/>
            <person name="Roberts A."/>
            <person name="Saif S."/>
            <person name="Shea T."/>
            <person name="Sykes S."/>
            <person name="Wortman J."/>
            <person name="Nusbaum C."/>
            <person name="Birren B."/>
        </authorList>
    </citation>
    <scope>NUCLEOTIDE SEQUENCE [LARGE SCALE GENOMIC DNA]</scope>
    <source>
        <strain evidence="2 3">CBS 10435</strain>
    </source>
</reference>
<feature type="region of interest" description="Disordered" evidence="1">
    <location>
        <begin position="208"/>
        <end position="270"/>
    </location>
</feature>
<dbReference type="STRING" id="1331196.A0A1B9IJ99"/>
<feature type="region of interest" description="Disordered" evidence="1">
    <location>
        <begin position="1"/>
        <end position="51"/>
    </location>
</feature>
<feature type="compositionally biased region" description="Basic and acidic residues" evidence="1">
    <location>
        <begin position="483"/>
        <end position="502"/>
    </location>
</feature>
<evidence type="ECO:0000313" key="3">
    <source>
        <dbReference type="Proteomes" id="UP000092583"/>
    </source>
</evidence>
<feature type="compositionally biased region" description="Basic and acidic residues" evidence="1">
    <location>
        <begin position="945"/>
        <end position="956"/>
    </location>
</feature>
<feature type="compositionally biased region" description="Polar residues" evidence="1">
    <location>
        <begin position="752"/>
        <end position="774"/>
    </location>
</feature>
<feature type="region of interest" description="Disordered" evidence="1">
    <location>
        <begin position="87"/>
        <end position="192"/>
    </location>
</feature>
<feature type="compositionally biased region" description="Acidic residues" evidence="1">
    <location>
        <begin position="900"/>
        <end position="916"/>
    </location>
</feature>
<feature type="compositionally biased region" description="Basic and acidic residues" evidence="1">
    <location>
        <begin position="1"/>
        <end position="11"/>
    </location>
</feature>
<feature type="compositionally biased region" description="Polar residues" evidence="1">
    <location>
        <begin position="960"/>
        <end position="974"/>
    </location>
</feature>
<feature type="compositionally biased region" description="Acidic residues" evidence="1">
    <location>
        <begin position="879"/>
        <end position="890"/>
    </location>
</feature>
<feature type="compositionally biased region" description="Basic and acidic residues" evidence="1">
    <location>
        <begin position="671"/>
        <end position="683"/>
    </location>
</feature>
<feature type="compositionally biased region" description="Acidic residues" evidence="1">
    <location>
        <begin position="253"/>
        <end position="268"/>
    </location>
</feature>
<feature type="compositionally biased region" description="Acidic residues" evidence="1">
    <location>
        <begin position="27"/>
        <end position="51"/>
    </location>
</feature>